<protein>
    <submittedName>
        <fullName evidence="1">Uncharacterized protein</fullName>
    </submittedName>
</protein>
<dbReference type="InterPro" id="IPR052329">
    <property type="entry name" value="CIMIP2C"/>
</dbReference>
<dbReference type="EMBL" id="JANEYG010000001">
    <property type="protein sequence ID" value="KAJ8925983.1"/>
    <property type="molecule type" value="Genomic_DNA"/>
</dbReference>
<name>A0AAV8WHY5_9CUCU</name>
<proteinExistence type="predicted"/>
<reference evidence="1 2" key="1">
    <citation type="journal article" date="2023" name="Insect Mol. Biol.">
        <title>Genome sequencing provides insights into the evolution of gene families encoding plant cell wall-degrading enzymes in longhorned beetles.</title>
        <authorList>
            <person name="Shin N.R."/>
            <person name="Okamura Y."/>
            <person name="Kirsch R."/>
            <person name="Pauchet Y."/>
        </authorList>
    </citation>
    <scope>NUCLEOTIDE SEQUENCE [LARGE SCALE GENOMIC DNA]</scope>
    <source>
        <strain evidence="1">EAD_L_NR</strain>
    </source>
</reference>
<gene>
    <name evidence="1" type="ORF">NQ315_009838</name>
</gene>
<accession>A0AAV8WHY5</accession>
<dbReference type="PANTHER" id="PTHR34924:SF1">
    <property type="entry name" value="PROTEIN FAM166C"/>
    <property type="match status" value="1"/>
</dbReference>
<dbReference type="PANTHER" id="PTHR34924">
    <property type="entry name" value="UPF0573 PROTEIN C2ORF70"/>
    <property type="match status" value="1"/>
</dbReference>
<organism evidence="1 2">
    <name type="scientific">Exocentrus adspersus</name>
    <dbReference type="NCBI Taxonomy" id="1586481"/>
    <lineage>
        <taxon>Eukaryota</taxon>
        <taxon>Metazoa</taxon>
        <taxon>Ecdysozoa</taxon>
        <taxon>Arthropoda</taxon>
        <taxon>Hexapoda</taxon>
        <taxon>Insecta</taxon>
        <taxon>Pterygota</taxon>
        <taxon>Neoptera</taxon>
        <taxon>Endopterygota</taxon>
        <taxon>Coleoptera</taxon>
        <taxon>Polyphaga</taxon>
        <taxon>Cucujiformia</taxon>
        <taxon>Chrysomeloidea</taxon>
        <taxon>Cerambycidae</taxon>
        <taxon>Lamiinae</taxon>
        <taxon>Acanthocinini</taxon>
        <taxon>Exocentrus</taxon>
    </lineage>
</organism>
<evidence type="ECO:0000313" key="1">
    <source>
        <dbReference type="EMBL" id="KAJ8925983.1"/>
    </source>
</evidence>
<comment type="caution">
    <text evidence="1">The sequence shown here is derived from an EMBL/GenBank/DDBJ whole genome shotgun (WGS) entry which is preliminary data.</text>
</comment>
<evidence type="ECO:0000313" key="2">
    <source>
        <dbReference type="Proteomes" id="UP001159042"/>
    </source>
</evidence>
<dbReference type="AlphaFoldDB" id="A0AAV8WHY5"/>
<sequence length="179" mass="20734">MNGMEVKFMGAPAALNLGHNPTAHIDYFQQYRNDTISRMLVPTYDWGGMNISYAPHPDASVYKKTRGYVTLPQSQFSMIDAARQQEVDDFYLASQYHRDQYRDTTGTLHPLDYFKRDDYSFQCPTDPTSQYIKYPERSTRYKHPLTLPITLERTLKTPLLPDRALTGVYSPSSDIAYKR</sequence>
<keyword evidence="2" id="KW-1185">Reference proteome</keyword>
<dbReference type="Proteomes" id="UP001159042">
    <property type="component" value="Unassembled WGS sequence"/>
</dbReference>